<dbReference type="Pfam" id="PF16491">
    <property type="entry name" value="Peptidase_M48_N"/>
    <property type="match status" value="1"/>
</dbReference>
<evidence type="ECO:0000256" key="7">
    <source>
        <dbReference type="ARBA" id="ARBA00022833"/>
    </source>
</evidence>
<dbReference type="GO" id="GO:0046872">
    <property type="term" value="F:metal ion binding"/>
    <property type="evidence" value="ECO:0007669"/>
    <property type="project" value="UniProtKB-KW"/>
</dbReference>
<keyword evidence="5 13" id="KW-0378">Hydrolase</keyword>
<feature type="binding site" evidence="12">
    <location>
        <position position="289"/>
    </location>
    <ligand>
        <name>Zn(2+)</name>
        <dbReference type="ChEBI" id="CHEBI:29105"/>
        <note>catalytic</note>
    </ligand>
</feature>
<evidence type="ECO:0000256" key="10">
    <source>
        <dbReference type="ARBA" id="ARBA00023136"/>
    </source>
</evidence>
<evidence type="ECO:0000256" key="2">
    <source>
        <dbReference type="ARBA" id="ARBA00022670"/>
    </source>
</evidence>
<accession>A0A4R5LER2</accession>
<name>A0A4R5LER2_9BURK</name>
<dbReference type="CDD" id="cd07343">
    <property type="entry name" value="M48A_Zmpste24p_like"/>
    <property type="match status" value="1"/>
</dbReference>
<dbReference type="GO" id="GO:0071586">
    <property type="term" value="P:CAAX-box protein processing"/>
    <property type="evidence" value="ECO:0007669"/>
    <property type="project" value="InterPro"/>
</dbReference>
<dbReference type="RefSeq" id="WP_133183675.1">
    <property type="nucleotide sequence ID" value="NZ_SMOD01000010.1"/>
</dbReference>
<evidence type="ECO:0000256" key="13">
    <source>
        <dbReference type="RuleBase" id="RU003983"/>
    </source>
</evidence>
<dbReference type="Gene3D" id="3.30.2010.10">
    <property type="entry name" value="Metalloproteases ('zincins'), catalytic domain"/>
    <property type="match status" value="1"/>
</dbReference>
<comment type="caution">
    <text evidence="17">The sequence shown here is derived from an EMBL/GenBank/DDBJ whole genome shotgun (WGS) entry which is preliminary data.</text>
</comment>
<dbReference type="AlphaFoldDB" id="A0A4R5LER2"/>
<dbReference type="Proteomes" id="UP000295606">
    <property type="component" value="Unassembled WGS sequence"/>
</dbReference>
<evidence type="ECO:0000256" key="12">
    <source>
        <dbReference type="PIRSR" id="PIRSR627057-2"/>
    </source>
</evidence>
<feature type="active site" description="Proton donor" evidence="11">
    <location>
        <position position="371"/>
    </location>
</feature>
<reference evidence="17 18" key="1">
    <citation type="submission" date="2019-03" db="EMBL/GenBank/DDBJ databases">
        <title>Paraburkholderia sp. isolated from native Mimosa gymnas in Guartela State Park, Brazil.</title>
        <authorList>
            <person name="Paulitsch F."/>
            <person name="Hungria M."/>
            <person name="Delamuta J.R.M."/>
            <person name="Ribeiro R.A."/>
            <person name="Dall'Agnol R."/>
            <person name="Silva J.S.B."/>
        </authorList>
    </citation>
    <scope>NUCLEOTIDE SEQUENCE [LARGE SCALE GENOMIC DNA]</scope>
    <source>
        <strain evidence="17 18">CNPSo 3008</strain>
    </source>
</reference>
<evidence type="ECO:0000313" key="17">
    <source>
        <dbReference type="EMBL" id="TDG07643.1"/>
    </source>
</evidence>
<protein>
    <submittedName>
        <fullName evidence="17">M48 family peptidase</fullName>
    </submittedName>
</protein>
<feature type="binding site" evidence="12">
    <location>
        <position position="367"/>
    </location>
    <ligand>
        <name>Zn(2+)</name>
        <dbReference type="ChEBI" id="CHEBI:29105"/>
        <note>catalytic</note>
    </ligand>
</feature>
<evidence type="ECO:0000259" key="15">
    <source>
        <dbReference type="Pfam" id="PF01435"/>
    </source>
</evidence>
<keyword evidence="8 14" id="KW-1133">Transmembrane helix</keyword>
<keyword evidence="10 14" id="KW-0472">Membrane</keyword>
<keyword evidence="3 14" id="KW-0812">Transmembrane</keyword>
<organism evidence="17 18">
    <name type="scientific">Paraburkholderia guartelaensis</name>
    <dbReference type="NCBI Taxonomy" id="2546446"/>
    <lineage>
        <taxon>Bacteria</taxon>
        <taxon>Pseudomonadati</taxon>
        <taxon>Pseudomonadota</taxon>
        <taxon>Betaproteobacteria</taxon>
        <taxon>Burkholderiales</taxon>
        <taxon>Burkholderiaceae</taxon>
        <taxon>Paraburkholderia</taxon>
    </lineage>
</organism>
<comment type="cofactor">
    <cofactor evidence="12 13">
        <name>Zn(2+)</name>
        <dbReference type="ChEBI" id="CHEBI:29105"/>
    </cofactor>
    <text evidence="12 13">Binds 1 zinc ion per subunit.</text>
</comment>
<evidence type="ECO:0000256" key="8">
    <source>
        <dbReference type="ARBA" id="ARBA00022989"/>
    </source>
</evidence>
<evidence type="ECO:0000256" key="4">
    <source>
        <dbReference type="ARBA" id="ARBA00022723"/>
    </source>
</evidence>
<feature type="active site" evidence="11">
    <location>
        <position position="286"/>
    </location>
</feature>
<comment type="similarity">
    <text evidence="13">Belongs to the peptidase M48 family.</text>
</comment>
<feature type="transmembrane region" description="Helical" evidence="14">
    <location>
        <begin position="188"/>
        <end position="210"/>
    </location>
</feature>
<feature type="domain" description="Peptidase M48" evidence="15">
    <location>
        <begin position="215"/>
        <end position="423"/>
    </location>
</feature>
<dbReference type="GO" id="GO:0004222">
    <property type="term" value="F:metalloendopeptidase activity"/>
    <property type="evidence" value="ECO:0007669"/>
    <property type="project" value="InterPro"/>
</dbReference>
<keyword evidence="4 12" id="KW-0479">Metal-binding</keyword>
<keyword evidence="6" id="KW-0256">Endoplasmic reticulum</keyword>
<feature type="binding site" evidence="12">
    <location>
        <position position="285"/>
    </location>
    <ligand>
        <name>Zn(2+)</name>
        <dbReference type="ChEBI" id="CHEBI:29105"/>
        <note>catalytic</note>
    </ligand>
</feature>
<dbReference type="EMBL" id="SMOD01000010">
    <property type="protein sequence ID" value="TDG07643.1"/>
    <property type="molecule type" value="Genomic_DNA"/>
</dbReference>
<dbReference type="OrthoDB" id="9781930at2"/>
<evidence type="ECO:0000256" key="3">
    <source>
        <dbReference type="ARBA" id="ARBA00022692"/>
    </source>
</evidence>
<evidence type="ECO:0000256" key="5">
    <source>
        <dbReference type="ARBA" id="ARBA00022801"/>
    </source>
</evidence>
<keyword evidence="9 13" id="KW-0482">Metalloprotease</keyword>
<feature type="transmembrane region" description="Helical" evidence="14">
    <location>
        <begin position="107"/>
        <end position="128"/>
    </location>
</feature>
<sequence length="425" mass="47089">MPNLSPSPALYFSVLFVVGVLAMVATKLWLASRQIRFVAAHRGAVPAQFTATIPLAAHQRAADYTVARTRLGMIEIVLGAVVLIALTLLGGVQALDLGISDAIGRDYVGQIALIGAVLAISGVVELPLDYYRQFVVEERFGFNRMTKRIFIMDRIKGLLIGAAFGIPLLFVVLWLMKQAGSLWWLWTWAVWVAFQMLVLVLYPTFIAPLFNKFEPLRDEALRSRIEALMQRCGFAAKGLFVMDGSRRSAHGNAYFTGFGAAKRIVFFDTLLARLSGSEIEAVLAHELGHFKRRHVIKRMVVTFAISLALLALLGWLSQRVWFYEGLGVRPSLLGGNEGLALVLFFLAVPVFLFFVTPLGSLSSRKHEFEADAFAATQTDAQHLVNALVKLYEDNASTLTPDPLYTAFYYSHPPASQRIDRLLAHA</sequence>
<feature type="transmembrane region" description="Helical" evidence="14">
    <location>
        <begin position="157"/>
        <end position="176"/>
    </location>
</feature>
<proteinExistence type="inferred from homology"/>
<keyword evidence="2 13" id="KW-0645">Protease</keyword>
<evidence type="ECO:0000256" key="1">
    <source>
        <dbReference type="ARBA" id="ARBA00004477"/>
    </source>
</evidence>
<feature type="transmembrane region" description="Helical" evidence="14">
    <location>
        <begin position="12"/>
        <end position="30"/>
    </location>
</feature>
<feature type="transmembrane region" description="Helical" evidence="14">
    <location>
        <begin position="338"/>
        <end position="358"/>
    </location>
</feature>
<evidence type="ECO:0000256" key="14">
    <source>
        <dbReference type="SAM" id="Phobius"/>
    </source>
</evidence>
<evidence type="ECO:0000259" key="16">
    <source>
        <dbReference type="Pfam" id="PF16491"/>
    </source>
</evidence>
<evidence type="ECO:0000313" key="18">
    <source>
        <dbReference type="Proteomes" id="UP000295606"/>
    </source>
</evidence>
<dbReference type="Pfam" id="PF01435">
    <property type="entry name" value="Peptidase_M48"/>
    <property type="match status" value="1"/>
</dbReference>
<evidence type="ECO:0000256" key="9">
    <source>
        <dbReference type="ARBA" id="ARBA00023049"/>
    </source>
</evidence>
<feature type="transmembrane region" description="Helical" evidence="14">
    <location>
        <begin position="299"/>
        <end position="318"/>
    </location>
</feature>
<feature type="transmembrane region" description="Helical" evidence="14">
    <location>
        <begin position="76"/>
        <end position="95"/>
    </location>
</feature>
<feature type="domain" description="CAAX prenyl protease 1 N-terminal" evidence="16">
    <location>
        <begin position="34"/>
        <end position="212"/>
    </location>
</feature>
<keyword evidence="7 12" id="KW-0862">Zinc</keyword>
<dbReference type="InterPro" id="IPR001915">
    <property type="entry name" value="Peptidase_M48"/>
</dbReference>
<gene>
    <name evidence="17" type="ORF">E1N52_15735</name>
</gene>
<dbReference type="FunFam" id="3.30.2010.10:FF:000002">
    <property type="entry name" value="CAAX prenyl protease"/>
    <property type="match status" value="1"/>
</dbReference>
<dbReference type="InterPro" id="IPR027057">
    <property type="entry name" value="CAXX_Prtase_1"/>
</dbReference>
<dbReference type="PANTHER" id="PTHR10120">
    <property type="entry name" value="CAAX PRENYL PROTEASE 1"/>
    <property type="match status" value="1"/>
</dbReference>
<dbReference type="InterPro" id="IPR032456">
    <property type="entry name" value="Peptidase_M48_N"/>
</dbReference>
<comment type="subcellular location">
    <subcellularLocation>
        <location evidence="1">Endoplasmic reticulum membrane</location>
        <topology evidence="1">Multi-pass membrane protein</topology>
    </subcellularLocation>
</comment>
<evidence type="ECO:0000256" key="11">
    <source>
        <dbReference type="PIRSR" id="PIRSR627057-1"/>
    </source>
</evidence>
<evidence type="ECO:0000256" key="6">
    <source>
        <dbReference type="ARBA" id="ARBA00022824"/>
    </source>
</evidence>